<dbReference type="RefSeq" id="WP_223992739.1">
    <property type="nucleotide sequence ID" value="NZ_CAJZAG010000009.1"/>
</dbReference>
<accession>A0ABM8XKZ9</accession>
<dbReference type="Proteomes" id="UP000706525">
    <property type="component" value="Unassembled WGS sequence"/>
</dbReference>
<keyword evidence="3" id="KW-1185">Reference proteome</keyword>
<sequence>MLAGCPSEQAAAPSAQDASAEGNGQAVPKPVSKPVSKYYLGMLSIGGTVAVTLDAPEAGKVTVRFSDSPFGIDGSVVGDLLSDDDSYVVTNLGVAGADTPPAPHVVARLDDIEIGFRIAGDLLEGDIANVPGSALPSAPRLAGLMLATSLRALPATASIAGTYAFVTTRVDRMEGDLTAAHGGNKAAAGQASIMPDGRLLVCPGQNYRDDCVAPDTGAKAPGAMLRPADQTRYPGAFDLLADGEHAGRVFVARDGAEWMLFVDQQQALGDTLGLGAWVLRTARPLQEDALLGNWACRQPGVRITPLMGSQLNGAMDAHTMWIDGETIAVGMLPGVISDLQRNASFGPYSETKPAAVDGLAHVKWFDPPLLPGTELIREQVLLPLGAQRLIYLNEMRKDIDSVVWGACRRL</sequence>
<feature type="region of interest" description="Disordered" evidence="1">
    <location>
        <begin position="1"/>
        <end position="28"/>
    </location>
</feature>
<evidence type="ECO:0000313" key="3">
    <source>
        <dbReference type="Proteomes" id="UP000706525"/>
    </source>
</evidence>
<dbReference type="EMBL" id="CAJZAG010000009">
    <property type="protein sequence ID" value="CAG9180871.1"/>
    <property type="molecule type" value="Genomic_DNA"/>
</dbReference>
<comment type="caution">
    <text evidence="2">The sequence shown here is derived from an EMBL/GenBank/DDBJ whole genome shotgun (WGS) entry which is preliminary data.</text>
</comment>
<proteinExistence type="predicted"/>
<feature type="compositionally biased region" description="Low complexity" evidence="1">
    <location>
        <begin position="1"/>
        <end position="21"/>
    </location>
</feature>
<organism evidence="2 3">
    <name type="scientific">Cupriavidus pampae</name>
    <dbReference type="NCBI Taxonomy" id="659251"/>
    <lineage>
        <taxon>Bacteria</taxon>
        <taxon>Pseudomonadati</taxon>
        <taxon>Pseudomonadota</taxon>
        <taxon>Betaproteobacteria</taxon>
        <taxon>Burkholderiales</taxon>
        <taxon>Burkholderiaceae</taxon>
        <taxon>Cupriavidus</taxon>
    </lineage>
</organism>
<evidence type="ECO:0000256" key="1">
    <source>
        <dbReference type="SAM" id="MobiDB-lite"/>
    </source>
</evidence>
<gene>
    <name evidence="2" type="ORF">LMG32289_04746</name>
</gene>
<name>A0ABM8XKZ9_9BURK</name>
<protein>
    <submittedName>
        <fullName evidence="2">Uncharacterized protein</fullName>
    </submittedName>
</protein>
<evidence type="ECO:0000313" key="2">
    <source>
        <dbReference type="EMBL" id="CAG9180871.1"/>
    </source>
</evidence>
<reference evidence="2 3" key="1">
    <citation type="submission" date="2021-08" db="EMBL/GenBank/DDBJ databases">
        <authorList>
            <person name="Peeters C."/>
        </authorList>
    </citation>
    <scope>NUCLEOTIDE SEQUENCE [LARGE SCALE GENOMIC DNA]</scope>
    <source>
        <strain evidence="2 3">LMG 32289</strain>
    </source>
</reference>